<comment type="caution">
    <text evidence="14">The sequence shown here is derived from an EMBL/GenBank/DDBJ whole genome shotgun (WGS) entry which is preliminary data.</text>
</comment>
<evidence type="ECO:0000256" key="2">
    <source>
        <dbReference type="ARBA" id="ARBA00006899"/>
    </source>
</evidence>
<dbReference type="InterPro" id="IPR048538">
    <property type="entry name" value="Rrn7_cyclin_C"/>
</dbReference>
<evidence type="ECO:0000313" key="14">
    <source>
        <dbReference type="EMBL" id="KOS21447.1"/>
    </source>
</evidence>
<feature type="region of interest" description="Disordered" evidence="10">
    <location>
        <begin position="140"/>
        <end position="160"/>
    </location>
</feature>
<keyword evidence="4" id="KW-0863">Zinc-finger</keyword>
<gene>
    <name evidence="14" type="ORF">ESCO_005241</name>
</gene>
<dbReference type="OrthoDB" id="428577at2759"/>
<evidence type="ECO:0000313" key="15">
    <source>
        <dbReference type="Proteomes" id="UP000053831"/>
    </source>
</evidence>
<comment type="subcellular location">
    <subcellularLocation>
        <location evidence="1">Nucleus</location>
        <location evidence="1">Nucleolus</location>
    </subcellularLocation>
</comment>
<dbReference type="GO" id="GO:0003743">
    <property type="term" value="F:translation initiation factor activity"/>
    <property type="evidence" value="ECO:0007669"/>
    <property type="project" value="UniProtKB-KW"/>
</dbReference>
<dbReference type="PANTHER" id="PTHR31576">
    <property type="entry name" value="TATA BOX-BINDING PROTEIN-ASSOCIATED FACTOR RNA POLYMERASE I SUBUNIT B"/>
    <property type="match status" value="1"/>
</dbReference>
<keyword evidence="14" id="KW-0648">Protein biosynthesis</keyword>
<feature type="region of interest" description="Disordered" evidence="10">
    <location>
        <begin position="53"/>
        <end position="77"/>
    </location>
</feature>
<dbReference type="PANTHER" id="PTHR31576:SF2">
    <property type="entry name" value="TATA BOX-BINDING PROTEIN-ASSOCIATED FACTOR RNA POLYMERASE I SUBUNIT B"/>
    <property type="match status" value="1"/>
</dbReference>
<evidence type="ECO:0000256" key="5">
    <source>
        <dbReference type="ARBA" id="ARBA00022833"/>
    </source>
</evidence>
<keyword evidence="14" id="KW-0396">Initiation factor</keyword>
<keyword evidence="9" id="KW-0539">Nucleus</keyword>
<evidence type="ECO:0000259" key="12">
    <source>
        <dbReference type="Pfam" id="PF20644"/>
    </source>
</evidence>
<evidence type="ECO:0000256" key="1">
    <source>
        <dbReference type="ARBA" id="ARBA00004604"/>
    </source>
</evidence>
<evidence type="ECO:0000256" key="8">
    <source>
        <dbReference type="ARBA" id="ARBA00023163"/>
    </source>
</evidence>
<dbReference type="GO" id="GO:0070860">
    <property type="term" value="C:RNA polymerase I core factor complex"/>
    <property type="evidence" value="ECO:0007669"/>
    <property type="project" value="InterPro"/>
</dbReference>
<evidence type="ECO:0000256" key="9">
    <source>
        <dbReference type="ARBA" id="ARBA00023242"/>
    </source>
</evidence>
<dbReference type="InterPro" id="IPR021752">
    <property type="entry name" value="TF_Rrn7_Zf"/>
</dbReference>
<keyword evidence="5" id="KW-0862">Zinc</keyword>
<dbReference type="InterPro" id="IPR033599">
    <property type="entry name" value="TAF1B/Rrn7"/>
</dbReference>
<protein>
    <submittedName>
        <fullName evidence="14">RNA polymerase I-specific transcription initiation factor rrn7</fullName>
    </submittedName>
</protein>
<keyword evidence="15" id="KW-1185">Reference proteome</keyword>
<dbReference type="GO" id="GO:0001164">
    <property type="term" value="F:RNA polymerase I core promoter sequence-specific DNA binding"/>
    <property type="evidence" value="ECO:0007669"/>
    <property type="project" value="InterPro"/>
</dbReference>
<accession>A0A0M8N1Y7</accession>
<dbReference type="Pfam" id="PF20645">
    <property type="entry name" value="Rrn7_cyclin_C"/>
    <property type="match status" value="1"/>
</dbReference>
<feature type="domain" description="RRN7-type" evidence="11">
    <location>
        <begin position="10"/>
        <end position="41"/>
    </location>
</feature>
<dbReference type="AlphaFoldDB" id="A0A0M8N1Y7"/>
<evidence type="ECO:0000259" key="13">
    <source>
        <dbReference type="Pfam" id="PF20645"/>
    </source>
</evidence>
<evidence type="ECO:0000256" key="6">
    <source>
        <dbReference type="ARBA" id="ARBA00023015"/>
    </source>
</evidence>
<evidence type="ECO:0000256" key="10">
    <source>
        <dbReference type="SAM" id="MobiDB-lite"/>
    </source>
</evidence>
<dbReference type="InterPro" id="IPR048540">
    <property type="entry name" value="Rrn7_cyclin_N"/>
</dbReference>
<organism evidence="14 15">
    <name type="scientific">Escovopsis weberi</name>
    <dbReference type="NCBI Taxonomy" id="150374"/>
    <lineage>
        <taxon>Eukaryota</taxon>
        <taxon>Fungi</taxon>
        <taxon>Dikarya</taxon>
        <taxon>Ascomycota</taxon>
        <taxon>Pezizomycotina</taxon>
        <taxon>Sordariomycetes</taxon>
        <taxon>Hypocreomycetidae</taxon>
        <taxon>Hypocreales</taxon>
        <taxon>Hypocreaceae</taxon>
        <taxon>Escovopsis</taxon>
    </lineage>
</organism>
<comment type="similarity">
    <text evidence="2">Belongs to the RRN7/TAF1B family.</text>
</comment>
<evidence type="ECO:0000256" key="3">
    <source>
        <dbReference type="ARBA" id="ARBA00022723"/>
    </source>
</evidence>
<feature type="domain" description="Rrn7/TAF1B N-terminal cyclin" evidence="12">
    <location>
        <begin position="89"/>
        <end position="218"/>
    </location>
</feature>
<dbReference type="Pfam" id="PF11781">
    <property type="entry name" value="Zn_ribbon_RRN7"/>
    <property type="match status" value="1"/>
</dbReference>
<dbReference type="GO" id="GO:0042790">
    <property type="term" value="P:nucleolar large rRNA transcription by RNA polymerase I"/>
    <property type="evidence" value="ECO:0007669"/>
    <property type="project" value="TreeGrafter"/>
</dbReference>
<dbReference type="GO" id="GO:0008270">
    <property type="term" value="F:zinc ion binding"/>
    <property type="evidence" value="ECO:0007669"/>
    <property type="project" value="UniProtKB-KW"/>
</dbReference>
<dbReference type="Pfam" id="PF20644">
    <property type="entry name" value="Rrn7_cyclin_N"/>
    <property type="match status" value="1"/>
</dbReference>
<sequence length="467" mass="53066">MNGPQDLQRMPRGERCPECGSQRWYLQDGLRFCSRGHQVEGFVQFEVGDEDDVGKQGTVSRRQKESKERLSDTPKLSGQAGRDLYLEAVQLIIRSQVQWLVNAKGHREELETVVRDLWDLRIRGSNSIPENHPEADELVFFSSAPSSPPPDENQKTLPQQSRWQDWDPSLGVRWPAPRISETLSLCYLGCVVLRIPTRLGEILRWANDGNFPYKRAAKMQTRLPVPYIRALKLPARSFLHGNALYSVTADLILSYQFNYGLSFPELNHIPMLVQAAKTLGLPIEPVFIARKLSDLLGFQYSFPVERRANQRLDHPETRLMALLVVATKLCFPFNSSDSPLRLDDAVCLPLFDWKKWGLNKAAMLHQTQLDRFNEEARFDKLTAGQVAAMNNEELDAYFARVSGLIDRETLPEAKHGAYEAYRKADQMNESAAEFYASASEVAGVSLETMVDAVYRVERAILAWQSAH</sequence>
<keyword evidence="8" id="KW-0804">Transcription</keyword>
<dbReference type="STRING" id="150374.A0A0M8N1Y7"/>
<keyword evidence="7" id="KW-0238">DNA-binding</keyword>
<feature type="domain" description="Rrn7/TAF1B C-terminal cyclin" evidence="13">
    <location>
        <begin position="238"/>
        <end position="400"/>
    </location>
</feature>
<keyword evidence="6" id="KW-0805">Transcription regulation</keyword>
<evidence type="ECO:0000259" key="11">
    <source>
        <dbReference type="Pfam" id="PF11781"/>
    </source>
</evidence>
<evidence type="ECO:0000256" key="7">
    <source>
        <dbReference type="ARBA" id="ARBA00023125"/>
    </source>
</evidence>
<name>A0A0M8N1Y7_ESCWE</name>
<dbReference type="Proteomes" id="UP000053831">
    <property type="component" value="Unassembled WGS sequence"/>
</dbReference>
<keyword evidence="3" id="KW-0479">Metal-binding</keyword>
<proteinExistence type="inferred from homology"/>
<feature type="compositionally biased region" description="Basic and acidic residues" evidence="10">
    <location>
        <begin position="62"/>
        <end position="72"/>
    </location>
</feature>
<evidence type="ECO:0000256" key="4">
    <source>
        <dbReference type="ARBA" id="ARBA00022771"/>
    </source>
</evidence>
<reference evidence="14 15" key="1">
    <citation type="submission" date="2015-07" db="EMBL/GenBank/DDBJ databases">
        <title>The genome of the fungus Escovopsis weberi, a specialized disease agent of ant agriculture.</title>
        <authorList>
            <person name="de Man T.J."/>
            <person name="Stajich J.E."/>
            <person name="Kubicek C.P."/>
            <person name="Chenthamara K."/>
            <person name="Atanasova L."/>
            <person name="Druzhinina I.S."/>
            <person name="Birnbaum S."/>
            <person name="Barribeau S.M."/>
            <person name="Teiling C."/>
            <person name="Suen G."/>
            <person name="Currie C."/>
            <person name="Gerardo N.M."/>
        </authorList>
    </citation>
    <scope>NUCLEOTIDE SEQUENCE [LARGE SCALE GENOMIC DNA]</scope>
</reference>
<dbReference type="EMBL" id="LGSR01000008">
    <property type="protein sequence ID" value="KOS21447.1"/>
    <property type="molecule type" value="Genomic_DNA"/>
</dbReference>